<reference evidence="1" key="1">
    <citation type="submission" date="2023-02" db="EMBL/GenBank/DDBJ databases">
        <title>Genome of toxic invasive species Heracleum sosnowskyi carries increased number of genes despite the absence of recent whole-genome duplications.</title>
        <authorList>
            <person name="Schelkunov M."/>
            <person name="Shtratnikova V."/>
            <person name="Makarenko M."/>
            <person name="Klepikova A."/>
            <person name="Omelchenko D."/>
            <person name="Novikova G."/>
            <person name="Obukhova E."/>
            <person name="Bogdanov V."/>
            <person name="Penin A."/>
            <person name="Logacheva M."/>
        </authorList>
    </citation>
    <scope>NUCLEOTIDE SEQUENCE</scope>
    <source>
        <strain evidence="1">Hsosn_3</strain>
        <tissue evidence="1">Leaf</tissue>
    </source>
</reference>
<dbReference type="EMBL" id="JAUIZM010000004">
    <property type="protein sequence ID" value="KAK1389920.1"/>
    <property type="molecule type" value="Genomic_DNA"/>
</dbReference>
<gene>
    <name evidence="1" type="ORF">POM88_018098</name>
    <name evidence="2" type="ORF">POM88_018114</name>
</gene>
<evidence type="ECO:0000313" key="1">
    <source>
        <dbReference type="EMBL" id="KAK1389920.1"/>
    </source>
</evidence>
<reference evidence="1" key="2">
    <citation type="submission" date="2023-05" db="EMBL/GenBank/DDBJ databases">
        <authorList>
            <person name="Schelkunov M.I."/>
        </authorList>
    </citation>
    <scope>NUCLEOTIDE SEQUENCE</scope>
    <source>
        <strain evidence="1">Hsosn_3</strain>
        <tissue evidence="1">Leaf</tissue>
    </source>
</reference>
<dbReference type="Proteomes" id="UP001237642">
    <property type="component" value="Unassembled WGS sequence"/>
</dbReference>
<keyword evidence="3" id="KW-1185">Reference proteome</keyword>
<proteinExistence type="predicted"/>
<sequence length="105" mass="11560">MVESSHTSEKLMQAATASFLELNSIFNYFSGYNKGLASSNSIIVVFRPSVLVATTRDLQHHHSRVPGASRVNKIFEIVNNQALSPNSFIDSLTYLEVASQCSHNS</sequence>
<protein>
    <submittedName>
        <fullName evidence="1">Uncharacterized protein</fullName>
    </submittedName>
</protein>
<dbReference type="AlphaFoldDB" id="A0AAD8ITS3"/>
<evidence type="ECO:0000313" key="2">
    <source>
        <dbReference type="EMBL" id="KAK1389936.1"/>
    </source>
</evidence>
<name>A0AAD8ITS3_9APIA</name>
<accession>A0AAD8ITS3</accession>
<dbReference type="EMBL" id="JAUIZM010000004">
    <property type="protein sequence ID" value="KAK1389936.1"/>
    <property type="molecule type" value="Genomic_DNA"/>
</dbReference>
<comment type="caution">
    <text evidence="1">The sequence shown here is derived from an EMBL/GenBank/DDBJ whole genome shotgun (WGS) entry which is preliminary data.</text>
</comment>
<evidence type="ECO:0000313" key="3">
    <source>
        <dbReference type="Proteomes" id="UP001237642"/>
    </source>
</evidence>
<organism evidence="1 3">
    <name type="scientific">Heracleum sosnowskyi</name>
    <dbReference type="NCBI Taxonomy" id="360622"/>
    <lineage>
        <taxon>Eukaryota</taxon>
        <taxon>Viridiplantae</taxon>
        <taxon>Streptophyta</taxon>
        <taxon>Embryophyta</taxon>
        <taxon>Tracheophyta</taxon>
        <taxon>Spermatophyta</taxon>
        <taxon>Magnoliopsida</taxon>
        <taxon>eudicotyledons</taxon>
        <taxon>Gunneridae</taxon>
        <taxon>Pentapetalae</taxon>
        <taxon>asterids</taxon>
        <taxon>campanulids</taxon>
        <taxon>Apiales</taxon>
        <taxon>Apiaceae</taxon>
        <taxon>Apioideae</taxon>
        <taxon>apioid superclade</taxon>
        <taxon>Tordylieae</taxon>
        <taxon>Tordyliinae</taxon>
        <taxon>Heracleum</taxon>
    </lineage>
</organism>